<dbReference type="Proteomes" id="UP000198341">
    <property type="component" value="Chromosome 9"/>
</dbReference>
<proteinExistence type="predicted"/>
<dbReference type="EMBL" id="FO082270">
    <property type="protein sequence ID" value="CCO66751.1"/>
    <property type="molecule type" value="Genomic_DNA"/>
</dbReference>
<organism evidence="1 2">
    <name type="scientific">Bathycoccus prasinos</name>
    <dbReference type="NCBI Taxonomy" id="41875"/>
    <lineage>
        <taxon>Eukaryota</taxon>
        <taxon>Viridiplantae</taxon>
        <taxon>Chlorophyta</taxon>
        <taxon>Mamiellophyceae</taxon>
        <taxon>Mamiellales</taxon>
        <taxon>Bathycoccaceae</taxon>
        <taxon>Bathycoccus</taxon>
    </lineage>
</organism>
<dbReference type="AlphaFoldDB" id="K8FF16"/>
<accession>K8FF16</accession>
<sequence length="63" mass="7209">MQSIAQVQNVQKINAVSTGKVVNEKSMMVWRPHGNKDCFALEKWDIYLSKAYILASNLRADIR</sequence>
<keyword evidence="2" id="KW-1185">Reference proteome</keyword>
<dbReference type="RefSeq" id="XP_007511191.1">
    <property type="nucleotide sequence ID" value="XM_007511129.1"/>
</dbReference>
<gene>
    <name evidence="1" type="ORF">Bathy09g00230</name>
</gene>
<protein>
    <submittedName>
        <fullName evidence="1">Ribulose-1,5-bisphosphate carboxyase/oxygenase small subunit (IC)</fullName>
    </submittedName>
</protein>
<evidence type="ECO:0000313" key="2">
    <source>
        <dbReference type="Proteomes" id="UP000198341"/>
    </source>
</evidence>
<reference evidence="1 2" key="1">
    <citation type="submission" date="2011-10" db="EMBL/GenBank/DDBJ databases">
        <authorList>
            <person name="Genoscope - CEA"/>
        </authorList>
    </citation>
    <scope>NUCLEOTIDE SEQUENCE [LARGE SCALE GENOMIC DNA]</scope>
    <source>
        <strain evidence="1 2">RCC 1105</strain>
    </source>
</reference>
<evidence type="ECO:0000313" key="1">
    <source>
        <dbReference type="EMBL" id="CCO66751.1"/>
    </source>
</evidence>
<name>K8FF16_9CHLO</name>
<dbReference type="GeneID" id="19013530"/>
<dbReference type="KEGG" id="bpg:Bathy09g00230"/>